<protein>
    <submittedName>
        <fullName evidence="2">Putative integral membrane protein</fullName>
    </submittedName>
</protein>
<dbReference type="Proteomes" id="UP000030710">
    <property type="component" value="Unassembled WGS sequence"/>
</dbReference>
<keyword evidence="1" id="KW-0472">Membrane</keyword>
<dbReference type="eggNOG" id="arCOG03232">
    <property type="taxonomic scope" value="Archaea"/>
</dbReference>
<gene>
    <name evidence="2" type="ORF">J07HQW2_02734</name>
</gene>
<feature type="transmembrane region" description="Helical" evidence="1">
    <location>
        <begin position="53"/>
        <end position="70"/>
    </location>
</feature>
<keyword evidence="1" id="KW-0812">Transmembrane</keyword>
<name>U1N0D7_9EURY</name>
<reference evidence="2 3" key="1">
    <citation type="journal article" date="2013" name="PLoS ONE">
        <title>Assembly-driven community genomics of a hypersaline microbial ecosystem.</title>
        <authorList>
            <person name="Podell S."/>
            <person name="Ugalde J.A."/>
            <person name="Narasingarao P."/>
            <person name="Banfield J.F."/>
            <person name="Heidelberg K.B."/>
            <person name="Allen E.E."/>
        </authorList>
    </citation>
    <scope>NUCLEOTIDE SEQUENCE [LARGE SCALE GENOMIC DNA]</scope>
    <source>
        <strain evidence="3">J07HQW2</strain>
    </source>
</reference>
<feature type="transmembrane region" description="Helical" evidence="1">
    <location>
        <begin position="82"/>
        <end position="102"/>
    </location>
</feature>
<accession>U1N0D7</accession>
<dbReference type="NCBIfam" id="NF037970">
    <property type="entry name" value="vanZ_1"/>
    <property type="match status" value="1"/>
</dbReference>
<dbReference type="STRING" id="1238425.J07HQW2_02734"/>
<dbReference type="RefSeq" id="WP_021055727.1">
    <property type="nucleotide sequence ID" value="NZ_KE356561.1"/>
</dbReference>
<evidence type="ECO:0000313" key="3">
    <source>
        <dbReference type="Proteomes" id="UP000030710"/>
    </source>
</evidence>
<organism evidence="2 3">
    <name type="scientific">Haloquadratum walsbyi J07HQW2</name>
    <dbReference type="NCBI Taxonomy" id="1238425"/>
    <lineage>
        <taxon>Archaea</taxon>
        <taxon>Methanobacteriati</taxon>
        <taxon>Methanobacteriota</taxon>
        <taxon>Stenosarchaea group</taxon>
        <taxon>Halobacteria</taxon>
        <taxon>Halobacteriales</taxon>
        <taxon>Haloferacaceae</taxon>
        <taxon>Haloquadratum</taxon>
    </lineage>
</organism>
<dbReference type="AlphaFoldDB" id="U1N0D7"/>
<evidence type="ECO:0000256" key="1">
    <source>
        <dbReference type="SAM" id="Phobius"/>
    </source>
</evidence>
<feature type="transmembrane region" description="Helical" evidence="1">
    <location>
        <begin position="16"/>
        <end position="33"/>
    </location>
</feature>
<keyword evidence="1" id="KW-1133">Transmembrane helix</keyword>
<dbReference type="HOGENOM" id="CLU_1870696_0_0_2"/>
<evidence type="ECO:0000313" key="2">
    <source>
        <dbReference type="EMBL" id="ERG96259.1"/>
    </source>
</evidence>
<proteinExistence type="predicted"/>
<dbReference type="EMBL" id="KE356561">
    <property type="protein sequence ID" value="ERG96259.1"/>
    <property type="molecule type" value="Genomic_DNA"/>
</dbReference>
<sequence>MGSPLWILQTNHHKQWIAPLCCAVIILIASIIPLRGGGHAVGIDTMFEIRMDVVLHIIGYAVLAWTIVNTQRFTPKNGRDMFIVIIFVIAYGIGIEGLQIMIPARQLSFTDILANTVGATSIYTRSVFDVVTQRYH</sequence>